<dbReference type="Pfam" id="PF25601">
    <property type="entry name" value="AAA_lid_14"/>
    <property type="match status" value="1"/>
</dbReference>
<keyword evidence="6" id="KW-1185">Reference proteome</keyword>
<gene>
    <name evidence="5" type="ORF">ACFS7Z_22520</name>
</gene>
<evidence type="ECO:0000313" key="6">
    <source>
        <dbReference type="Proteomes" id="UP001597641"/>
    </source>
</evidence>
<dbReference type="Pfam" id="PF00158">
    <property type="entry name" value="Sigma54_activat"/>
    <property type="match status" value="1"/>
</dbReference>
<dbReference type="InterPro" id="IPR025662">
    <property type="entry name" value="Sigma_54_int_dom_ATP-bd_1"/>
</dbReference>
<reference evidence="6" key="1">
    <citation type="journal article" date="2019" name="Int. J. Syst. Evol. Microbiol.">
        <title>The Global Catalogue of Microorganisms (GCM) 10K type strain sequencing project: providing services to taxonomists for standard genome sequencing and annotation.</title>
        <authorList>
            <consortium name="The Broad Institute Genomics Platform"/>
            <consortium name="The Broad Institute Genome Sequencing Center for Infectious Disease"/>
            <person name="Wu L."/>
            <person name="Ma J."/>
        </authorList>
    </citation>
    <scope>NUCLEOTIDE SEQUENCE [LARGE SCALE GENOMIC DNA]</scope>
    <source>
        <strain evidence="6">KCTC 23984</strain>
    </source>
</reference>
<dbReference type="SUPFAM" id="SSF52540">
    <property type="entry name" value="P-loop containing nucleoside triphosphate hydrolases"/>
    <property type="match status" value="1"/>
</dbReference>
<dbReference type="InterPro" id="IPR003593">
    <property type="entry name" value="AAA+_ATPase"/>
</dbReference>
<name>A0ABW6C029_9BACT</name>
<dbReference type="PANTHER" id="PTHR32071:SF117">
    <property type="entry name" value="PTS-DEPENDENT DIHYDROXYACETONE KINASE OPERON REGULATORY PROTEIN-RELATED"/>
    <property type="match status" value="1"/>
</dbReference>
<dbReference type="PROSITE" id="PS00676">
    <property type="entry name" value="SIGMA54_INTERACT_2"/>
    <property type="match status" value="1"/>
</dbReference>
<dbReference type="PROSITE" id="PS50045">
    <property type="entry name" value="SIGMA54_INTERACT_4"/>
    <property type="match status" value="1"/>
</dbReference>
<dbReference type="Proteomes" id="UP001597641">
    <property type="component" value="Unassembled WGS sequence"/>
</dbReference>
<dbReference type="InterPro" id="IPR002078">
    <property type="entry name" value="Sigma_54_int"/>
</dbReference>
<dbReference type="SMART" id="SM00382">
    <property type="entry name" value="AAA"/>
    <property type="match status" value="1"/>
</dbReference>
<feature type="domain" description="Sigma-54 factor interaction" evidence="4">
    <location>
        <begin position="117"/>
        <end position="343"/>
    </location>
</feature>
<dbReference type="Gene3D" id="1.10.8.60">
    <property type="match status" value="1"/>
</dbReference>
<accession>A0ABW6C029</accession>
<dbReference type="PANTHER" id="PTHR32071">
    <property type="entry name" value="TRANSCRIPTIONAL REGULATORY PROTEIN"/>
    <property type="match status" value="1"/>
</dbReference>
<evidence type="ECO:0000259" key="4">
    <source>
        <dbReference type="PROSITE" id="PS50045"/>
    </source>
</evidence>
<dbReference type="InterPro" id="IPR025943">
    <property type="entry name" value="Sigma_54_int_dom_ATP-bd_2"/>
</dbReference>
<protein>
    <submittedName>
        <fullName evidence="5">Sigma 54-interacting transcriptional regulator</fullName>
    </submittedName>
</protein>
<dbReference type="CDD" id="cd00009">
    <property type="entry name" value="AAA"/>
    <property type="match status" value="1"/>
</dbReference>
<proteinExistence type="predicted"/>
<dbReference type="PROSITE" id="PS00675">
    <property type="entry name" value="SIGMA54_INTERACT_1"/>
    <property type="match status" value="1"/>
</dbReference>
<evidence type="ECO:0000256" key="3">
    <source>
        <dbReference type="ARBA" id="ARBA00023125"/>
    </source>
</evidence>
<organism evidence="5 6">
    <name type="scientific">Pontibacter toksunensis</name>
    <dbReference type="NCBI Taxonomy" id="1332631"/>
    <lineage>
        <taxon>Bacteria</taxon>
        <taxon>Pseudomonadati</taxon>
        <taxon>Bacteroidota</taxon>
        <taxon>Cytophagia</taxon>
        <taxon>Cytophagales</taxon>
        <taxon>Hymenobacteraceae</taxon>
        <taxon>Pontibacter</taxon>
    </lineage>
</organism>
<keyword evidence="1" id="KW-0547">Nucleotide-binding</keyword>
<evidence type="ECO:0000256" key="1">
    <source>
        <dbReference type="ARBA" id="ARBA00022741"/>
    </source>
</evidence>
<keyword evidence="2" id="KW-0067">ATP-binding</keyword>
<dbReference type="RefSeq" id="WP_377489979.1">
    <property type="nucleotide sequence ID" value="NZ_JBHUOX010000025.1"/>
</dbReference>
<dbReference type="InterPro" id="IPR027417">
    <property type="entry name" value="P-loop_NTPase"/>
</dbReference>
<evidence type="ECO:0000313" key="5">
    <source>
        <dbReference type="EMBL" id="MFD3003155.1"/>
    </source>
</evidence>
<dbReference type="Gene3D" id="3.40.50.300">
    <property type="entry name" value="P-loop containing nucleotide triphosphate hydrolases"/>
    <property type="match status" value="1"/>
</dbReference>
<evidence type="ECO:0000256" key="2">
    <source>
        <dbReference type="ARBA" id="ARBA00022840"/>
    </source>
</evidence>
<sequence length="443" mass="48966">MKELADVIYALEEAQLNLQALHHQEKPTGPGIIFLDHLSSLEAVEESVSSTASLCEQQVIAVSLTTLPRGAAWKLLSAGASDVFVWKATDKPGEAILARLEYWRSAKHQLQSLQKVLIGKSKVWHATLRQIVEMASTSCPILLLGESGTGKELVTKEIHALDNRKDKQDLVVVDCTTIVPGLSGSELFGHEKGAFTNAISTRDGAFALANGGSLFLDELGELPASLQAELLRVLQEGTYKRVGSNTWRKTSFRLISATNRNLAEEVKNGHFRQDLFYRVSGYSCQLPSLRERREDIPLLVDHFLQHVHHKPQPVDPELYQYLAARDYPGNVRELQQLVSRIAHKHVGDGAFTLGDIPEADRPSFEEAEALPGKVELEQAVKRLFYAGVGLKELKDLVADMVKEIAIEDKNGNVKQAARKLGCSERILQMHKKADATSPYLKGA</sequence>
<dbReference type="InterPro" id="IPR058031">
    <property type="entry name" value="AAA_lid_NorR"/>
</dbReference>
<keyword evidence="3" id="KW-0238">DNA-binding</keyword>
<dbReference type="EMBL" id="JBHUOX010000025">
    <property type="protein sequence ID" value="MFD3003155.1"/>
    <property type="molecule type" value="Genomic_DNA"/>
</dbReference>
<comment type="caution">
    <text evidence="5">The sequence shown here is derived from an EMBL/GenBank/DDBJ whole genome shotgun (WGS) entry which is preliminary data.</text>
</comment>